<evidence type="ECO:0000256" key="1">
    <source>
        <dbReference type="SAM" id="Phobius"/>
    </source>
</evidence>
<dbReference type="RefSeq" id="WP_055286714.1">
    <property type="nucleotide sequence ID" value="NZ_CYYP01000010.1"/>
</dbReference>
<feature type="transmembrane region" description="Helical" evidence="1">
    <location>
        <begin position="367"/>
        <end position="387"/>
    </location>
</feature>
<reference evidence="2 3" key="1">
    <citation type="submission" date="2015-09" db="EMBL/GenBank/DDBJ databases">
        <authorList>
            <consortium name="Pathogen Informatics"/>
        </authorList>
    </citation>
    <scope>NUCLEOTIDE SEQUENCE [LARGE SCALE GENOMIC DNA]</scope>
    <source>
        <strain evidence="2 3">2789STDY5608823</strain>
    </source>
</reference>
<dbReference type="AlphaFoldDB" id="A0A174DLY5"/>
<evidence type="ECO:0000313" key="3">
    <source>
        <dbReference type="Proteomes" id="UP000095468"/>
    </source>
</evidence>
<dbReference type="EMBL" id="CYYP01000010">
    <property type="protein sequence ID" value="CUO25115.1"/>
    <property type="molecule type" value="Genomic_DNA"/>
</dbReference>
<accession>A0A174DLY5</accession>
<feature type="transmembrane region" description="Helical" evidence="1">
    <location>
        <begin position="276"/>
        <end position="296"/>
    </location>
</feature>
<keyword evidence="1" id="KW-0472">Membrane</keyword>
<feature type="transmembrane region" description="Helical" evidence="1">
    <location>
        <begin position="178"/>
        <end position="198"/>
    </location>
</feature>
<dbReference type="InterPro" id="IPR050327">
    <property type="entry name" value="Proton-linked_MCT"/>
</dbReference>
<dbReference type="GO" id="GO:0022857">
    <property type="term" value="F:transmembrane transporter activity"/>
    <property type="evidence" value="ECO:0007669"/>
    <property type="project" value="InterPro"/>
</dbReference>
<feature type="transmembrane region" description="Helical" evidence="1">
    <location>
        <begin position="113"/>
        <end position="133"/>
    </location>
</feature>
<organism evidence="2 3">
    <name type="scientific">Collinsella aerofaciens</name>
    <dbReference type="NCBI Taxonomy" id="74426"/>
    <lineage>
        <taxon>Bacteria</taxon>
        <taxon>Bacillati</taxon>
        <taxon>Actinomycetota</taxon>
        <taxon>Coriobacteriia</taxon>
        <taxon>Coriobacteriales</taxon>
        <taxon>Coriobacteriaceae</taxon>
        <taxon>Collinsella</taxon>
    </lineage>
</organism>
<feature type="transmembrane region" description="Helical" evidence="1">
    <location>
        <begin position="308"/>
        <end position="326"/>
    </location>
</feature>
<proteinExistence type="predicted"/>
<dbReference type="InterPro" id="IPR011701">
    <property type="entry name" value="MFS"/>
</dbReference>
<dbReference type="Proteomes" id="UP000095468">
    <property type="component" value="Unassembled WGS sequence"/>
</dbReference>
<dbReference type="Pfam" id="PF07690">
    <property type="entry name" value="MFS_1"/>
    <property type="match status" value="1"/>
</dbReference>
<feature type="transmembrane region" description="Helical" evidence="1">
    <location>
        <begin position="89"/>
        <end position="107"/>
    </location>
</feature>
<feature type="transmembrane region" description="Helical" evidence="1">
    <location>
        <begin position="243"/>
        <end position="264"/>
    </location>
</feature>
<dbReference type="PANTHER" id="PTHR11360">
    <property type="entry name" value="MONOCARBOXYLATE TRANSPORTER"/>
    <property type="match status" value="1"/>
</dbReference>
<keyword evidence="1" id="KW-0812">Transmembrane</keyword>
<dbReference type="Gene3D" id="1.20.1250.20">
    <property type="entry name" value="MFS general substrate transporter like domains"/>
    <property type="match status" value="2"/>
</dbReference>
<dbReference type="SUPFAM" id="SSF103473">
    <property type="entry name" value="MFS general substrate transporter"/>
    <property type="match status" value="1"/>
</dbReference>
<name>A0A174DLY5_9ACTN</name>
<evidence type="ECO:0000313" key="2">
    <source>
        <dbReference type="EMBL" id="CUO25115.1"/>
    </source>
</evidence>
<feature type="transmembrane region" description="Helical" evidence="1">
    <location>
        <begin position="399"/>
        <end position="420"/>
    </location>
</feature>
<feature type="transmembrane region" description="Helical" evidence="1">
    <location>
        <begin position="17"/>
        <end position="39"/>
    </location>
</feature>
<gene>
    <name evidence="2" type="ORF">ERS852381_01281</name>
</gene>
<sequence length="426" mass="45061">MTLATPAKKDCLRESGAFAWVVVIALGLMSAGTTGTYSIIAGSFVAPVCEDLGFDYTSFSFYFTAILLGLALGLPLLSRFIPKVIGKPWHICIELVLIAAGAAMAFYTEVWMFTVSAAVIGICFSFTTGVCMSDVIDQWFSKSSGLAIGLAWGVNSLCTLLLSPVITLVIEQQGWRTGYIVLAAVSAAMILPASAFIIRLNPSDRNMLPYGETASETHESCSADEQEDVLSGMALRDAAKTPSFILCVLLLCVAQLTCCMNQLFPTYASEVGFNPIVGSLMVSAASLSDIFLNPFVGKTCDKLGAIKATVAWTGVSILSFLLLIIGGSNETVSIIAAGVNDVMFAIVGTAMPMLLLSLFGSRDFGRIYSIVCSAGYVVGAFGMPVMMKVYGMAGSFQGVFIFCIACNLMIAAFAIVSGFLNKAAEK</sequence>
<dbReference type="InterPro" id="IPR036259">
    <property type="entry name" value="MFS_trans_sf"/>
</dbReference>
<feature type="transmembrane region" description="Helical" evidence="1">
    <location>
        <begin position="332"/>
        <end position="355"/>
    </location>
</feature>
<protein>
    <submittedName>
        <fullName evidence="2">Arabinose efflux permease</fullName>
    </submittedName>
</protein>
<feature type="transmembrane region" description="Helical" evidence="1">
    <location>
        <begin position="59"/>
        <end position="77"/>
    </location>
</feature>
<dbReference type="PANTHER" id="PTHR11360:SF284">
    <property type="entry name" value="EG:103B4.3 PROTEIN-RELATED"/>
    <property type="match status" value="1"/>
</dbReference>
<feature type="transmembrane region" description="Helical" evidence="1">
    <location>
        <begin position="145"/>
        <end position="166"/>
    </location>
</feature>
<keyword evidence="1" id="KW-1133">Transmembrane helix</keyword>